<evidence type="ECO:0000259" key="2">
    <source>
        <dbReference type="Pfam" id="PF02408"/>
    </source>
</evidence>
<feature type="domain" description="DUF7592" evidence="4">
    <location>
        <begin position="147"/>
        <end position="231"/>
    </location>
</feature>
<dbReference type="InterPro" id="IPR056013">
    <property type="entry name" value="DUF7591"/>
</dbReference>
<evidence type="ECO:0000313" key="5">
    <source>
        <dbReference type="EMBL" id="EFO88500.1"/>
    </source>
</evidence>
<feature type="domain" description="DUF7591" evidence="3">
    <location>
        <begin position="248"/>
        <end position="353"/>
    </location>
</feature>
<organism evidence="6">
    <name type="scientific">Caenorhabditis remanei</name>
    <name type="common">Caenorhabditis vulgaris</name>
    <dbReference type="NCBI Taxonomy" id="31234"/>
    <lineage>
        <taxon>Eukaryota</taxon>
        <taxon>Metazoa</taxon>
        <taxon>Ecdysozoa</taxon>
        <taxon>Nematoda</taxon>
        <taxon>Chromadorea</taxon>
        <taxon>Rhabditida</taxon>
        <taxon>Rhabditina</taxon>
        <taxon>Rhabditomorpha</taxon>
        <taxon>Rhabditoidea</taxon>
        <taxon>Rhabditidae</taxon>
        <taxon>Peloderinae</taxon>
        <taxon>Caenorhabditis</taxon>
    </lineage>
</organism>
<dbReference type="FunCoup" id="E3N7G2">
    <property type="interactions" value="1340"/>
</dbReference>
<dbReference type="OMA" id="CEYQINA"/>
<dbReference type="AlphaFoldDB" id="E3N7G2"/>
<dbReference type="InParanoid" id="E3N7G2"/>
<dbReference type="InterPro" id="IPR056014">
    <property type="entry name" value="DUF7592"/>
</dbReference>
<gene>
    <name evidence="5" type="ORF">CRE_13071</name>
</gene>
<dbReference type="InterPro" id="IPR003366">
    <property type="entry name" value="CUB-like_dom"/>
</dbReference>
<proteinExistence type="predicted"/>
<accession>E3N7G2</accession>
<dbReference type="Pfam" id="PF24511">
    <property type="entry name" value="DUF7591"/>
    <property type="match status" value="1"/>
</dbReference>
<dbReference type="PANTHER" id="PTHR47407:SF2">
    <property type="entry name" value="CUB-LIKE DOMAIN-CONTAINING PROTEIN-RELATED"/>
    <property type="match status" value="1"/>
</dbReference>
<evidence type="ECO:0000313" key="6">
    <source>
        <dbReference type="Proteomes" id="UP000008281"/>
    </source>
</evidence>
<dbReference type="HOGENOM" id="CLU_025754_0_0_1"/>
<dbReference type="Pfam" id="PF02408">
    <property type="entry name" value="CUB_2"/>
    <property type="match status" value="1"/>
</dbReference>
<dbReference type="Proteomes" id="UP000008281">
    <property type="component" value="Unassembled WGS sequence"/>
</dbReference>
<feature type="domain" description="CUB-like" evidence="2">
    <location>
        <begin position="20"/>
        <end position="138"/>
    </location>
</feature>
<keyword evidence="6" id="KW-1185">Reference proteome</keyword>
<dbReference type="PANTHER" id="PTHR47407">
    <property type="entry name" value="PROTEIN CBG15905-RELATED"/>
    <property type="match status" value="1"/>
</dbReference>
<dbReference type="EMBL" id="DS268547">
    <property type="protein sequence ID" value="EFO88500.1"/>
    <property type="molecule type" value="Genomic_DNA"/>
</dbReference>
<name>E3N7G2_CAERE</name>
<feature type="chain" id="PRO_5003177028" evidence="1">
    <location>
        <begin position="18"/>
        <end position="492"/>
    </location>
</feature>
<feature type="signal peptide" evidence="1">
    <location>
        <begin position="1"/>
        <end position="17"/>
    </location>
</feature>
<reference evidence="5" key="1">
    <citation type="submission" date="2007-07" db="EMBL/GenBank/DDBJ databases">
        <title>PCAP assembly of the Caenorhabditis remanei genome.</title>
        <authorList>
            <consortium name="The Caenorhabditis remanei Sequencing Consortium"/>
            <person name="Wilson R.K."/>
        </authorList>
    </citation>
    <scope>NUCLEOTIDE SEQUENCE [LARGE SCALE GENOMIC DNA]</scope>
    <source>
        <strain evidence="5">PB4641</strain>
    </source>
</reference>
<evidence type="ECO:0000256" key="1">
    <source>
        <dbReference type="SAM" id="SignalP"/>
    </source>
</evidence>
<dbReference type="Pfam" id="PF24512">
    <property type="entry name" value="DUF7592"/>
    <property type="match status" value="1"/>
</dbReference>
<dbReference type="STRING" id="31234.E3N7G2"/>
<evidence type="ECO:0000259" key="3">
    <source>
        <dbReference type="Pfam" id="PF24511"/>
    </source>
</evidence>
<sequence>MKAALLFLLIVVFSAEAEIPACPTGTISFDPPLDTSIVSYYPNSFNGNNAPLFPDNYQCNYQINVPQEWWAEIQLTVQLANQSDERVSVVVVDQIGPTEGIQYASQDSFYFISPGGSIQLSTTSTKTQLGFSIQWKKYQPFSPNLINLNISDTVPKCLDLSNTVPYVISAETRTSVLVIPTLDNKYQHLLRGILIFDGLTWNSTCLGTAKQLWKSKTQWVSTGKEMTVQFLFGASSDSLIRLVFQDFENTRNIKHFEGIRSDSEDKVFSFDATKGPSAIITYDAQDQTVETLRSFGGDGTLDVYAGGITQSKKNLIATYSISSDSLRLPQQFYGNFKTYVFSGDKYSKATFSLVRDTSFSLTKTTGRTGFISSNHWGQDGQPQYASAIINAPSGQLATFSLNIHSIDFTPGTILVLTGSNGKSNVYDEKFDISHLPPMNQTIEIVSDKLSLSFNSNGVVNRGLYVDFKVMNTSKSFSCLFLSLSFLILAIFN</sequence>
<dbReference type="eggNOG" id="ENOG502SUN8">
    <property type="taxonomic scope" value="Eukaryota"/>
</dbReference>
<keyword evidence="1" id="KW-0732">Signal</keyword>
<evidence type="ECO:0000259" key="4">
    <source>
        <dbReference type="Pfam" id="PF24512"/>
    </source>
</evidence>
<dbReference type="OrthoDB" id="5874661at2759"/>
<protein>
    <submittedName>
        <fullName evidence="5">Uncharacterized protein</fullName>
    </submittedName>
</protein>